<sequence>MLICIFGNSWLHSSIMLHHRLEGLHWSQWNCGDFPRVQSVDYIRFFSPHGQYFTYSMPLSLYFCLSPSVNFHWSKIVRWEKIAHLLSNLT</sequence>
<evidence type="ECO:0000313" key="1">
    <source>
        <dbReference type="EMBL" id="JAD94392.1"/>
    </source>
</evidence>
<reference evidence="1" key="1">
    <citation type="submission" date="2014-09" db="EMBL/GenBank/DDBJ databases">
        <authorList>
            <person name="Magalhaes I.L.F."/>
            <person name="Oliveira U."/>
            <person name="Santos F.R."/>
            <person name="Vidigal T.H.D.A."/>
            <person name="Brescovit A.D."/>
            <person name="Santos A.J."/>
        </authorList>
    </citation>
    <scope>NUCLEOTIDE SEQUENCE</scope>
    <source>
        <tissue evidence="1">Shoot tissue taken approximately 20 cm above the soil surface</tissue>
    </source>
</reference>
<proteinExistence type="predicted"/>
<organism evidence="1">
    <name type="scientific">Arundo donax</name>
    <name type="common">Giant reed</name>
    <name type="synonym">Donax arundinaceus</name>
    <dbReference type="NCBI Taxonomy" id="35708"/>
    <lineage>
        <taxon>Eukaryota</taxon>
        <taxon>Viridiplantae</taxon>
        <taxon>Streptophyta</taxon>
        <taxon>Embryophyta</taxon>
        <taxon>Tracheophyta</taxon>
        <taxon>Spermatophyta</taxon>
        <taxon>Magnoliopsida</taxon>
        <taxon>Liliopsida</taxon>
        <taxon>Poales</taxon>
        <taxon>Poaceae</taxon>
        <taxon>PACMAD clade</taxon>
        <taxon>Arundinoideae</taxon>
        <taxon>Arundineae</taxon>
        <taxon>Arundo</taxon>
    </lineage>
</organism>
<reference evidence="1" key="2">
    <citation type="journal article" date="2015" name="Data Brief">
        <title>Shoot transcriptome of the giant reed, Arundo donax.</title>
        <authorList>
            <person name="Barrero R.A."/>
            <person name="Guerrero F.D."/>
            <person name="Moolhuijzen P."/>
            <person name="Goolsby J.A."/>
            <person name="Tidwell J."/>
            <person name="Bellgard S.E."/>
            <person name="Bellgard M.I."/>
        </authorList>
    </citation>
    <scope>NUCLEOTIDE SEQUENCE</scope>
    <source>
        <tissue evidence="1">Shoot tissue taken approximately 20 cm above the soil surface</tissue>
    </source>
</reference>
<dbReference type="AlphaFoldDB" id="A0A0A9I767"/>
<accession>A0A0A9I767</accession>
<dbReference type="EMBL" id="GBRH01203503">
    <property type="protein sequence ID" value="JAD94392.1"/>
    <property type="molecule type" value="Transcribed_RNA"/>
</dbReference>
<name>A0A0A9I767_ARUDO</name>
<protein>
    <submittedName>
        <fullName evidence="1">Uncharacterized protein</fullName>
    </submittedName>
</protein>